<dbReference type="InterPro" id="IPR032787">
    <property type="entry name" value="Prok-E2_D"/>
</dbReference>
<dbReference type="Pfam" id="PF14460">
    <property type="entry name" value="Prok-E2_D"/>
    <property type="match status" value="1"/>
</dbReference>
<proteinExistence type="predicted"/>
<name>A0AB37U9D5_9CYAN</name>
<dbReference type="Proteomes" id="UP000282574">
    <property type="component" value="Unassembled WGS sequence"/>
</dbReference>
<evidence type="ECO:0000313" key="1">
    <source>
        <dbReference type="EMBL" id="RUT00469.1"/>
    </source>
</evidence>
<sequence length="246" mass="27325">MDDETADIQSIKSAVIDEFLGDPLTAKVEAAIFISQGRYFYKRLVETNPPTYRYKCLSPHSLRVAFNNTAIDSGWIAPGVVRCGCSWGGNWAVMFVPPARHWIDLSAIGKLTVPLPGLVLIGLEKEYWLCAVAVEAFAPDAVCFHAPLPNIYADLKICWGENKPPAASGQTISATWELFIGSQFSGELVKGKSKQKPYQDDIRQQLVELHRTSSKRYPQPERSLLPIGRATTIDKLVQEYLLDGID</sequence>
<dbReference type="AlphaFoldDB" id="A0AB37U9D5"/>
<comment type="caution">
    <text evidence="1">The sequence shown here is derived from an EMBL/GenBank/DDBJ whole genome shotgun (WGS) entry which is preliminary data.</text>
</comment>
<protein>
    <recommendedName>
        <fullName evidence="3">Phycocyanobilin:ferredoxin oxidoreductase</fullName>
    </recommendedName>
</protein>
<reference evidence="1 2" key="1">
    <citation type="journal article" date="2019" name="Genome Biol. Evol.">
        <title>Day and night: Metabolic profiles and evolutionary relationships of six axenic non-marine cyanobacteria.</title>
        <authorList>
            <person name="Will S.E."/>
            <person name="Henke P."/>
            <person name="Boedeker C."/>
            <person name="Huang S."/>
            <person name="Brinkmann H."/>
            <person name="Rohde M."/>
            <person name="Jarek M."/>
            <person name="Friedl T."/>
            <person name="Seufert S."/>
            <person name="Schumacher M."/>
            <person name="Overmann J."/>
            <person name="Neumann-Schaal M."/>
            <person name="Petersen J."/>
        </authorList>
    </citation>
    <scope>NUCLEOTIDE SEQUENCE [LARGE SCALE GENOMIC DNA]</scope>
    <source>
        <strain evidence="1 2">SAG 39.79</strain>
    </source>
</reference>
<dbReference type="RefSeq" id="WP_106169373.1">
    <property type="nucleotide sequence ID" value="NZ_JAVKZF010000004.1"/>
</dbReference>
<keyword evidence="2" id="KW-1185">Reference proteome</keyword>
<evidence type="ECO:0008006" key="3">
    <source>
        <dbReference type="Google" id="ProtNLM"/>
    </source>
</evidence>
<evidence type="ECO:0000313" key="2">
    <source>
        <dbReference type="Proteomes" id="UP000282574"/>
    </source>
</evidence>
<dbReference type="EMBL" id="RSCK01000147">
    <property type="protein sequence ID" value="RUT00469.1"/>
    <property type="molecule type" value="Genomic_DNA"/>
</dbReference>
<organism evidence="1 2">
    <name type="scientific">Chroococcidiopsis cubana SAG 39.79</name>
    <dbReference type="NCBI Taxonomy" id="388085"/>
    <lineage>
        <taxon>Bacteria</taxon>
        <taxon>Bacillati</taxon>
        <taxon>Cyanobacteriota</taxon>
        <taxon>Cyanophyceae</taxon>
        <taxon>Chroococcidiopsidales</taxon>
        <taxon>Chroococcidiopsidaceae</taxon>
        <taxon>Chroococcidiopsis</taxon>
    </lineage>
</organism>
<gene>
    <name evidence="1" type="ORF">DSM107010_68060</name>
</gene>
<accession>A0AB37U9D5</accession>